<organism evidence="2 3">
    <name type="scientific">Winogradskya humida</name>
    <dbReference type="NCBI Taxonomy" id="113566"/>
    <lineage>
        <taxon>Bacteria</taxon>
        <taxon>Bacillati</taxon>
        <taxon>Actinomycetota</taxon>
        <taxon>Actinomycetes</taxon>
        <taxon>Micromonosporales</taxon>
        <taxon>Micromonosporaceae</taxon>
        <taxon>Winogradskya</taxon>
    </lineage>
</organism>
<dbReference type="EMBL" id="BOMN01000116">
    <property type="protein sequence ID" value="GIE25131.1"/>
    <property type="molecule type" value="Genomic_DNA"/>
</dbReference>
<feature type="transmembrane region" description="Helical" evidence="1">
    <location>
        <begin position="149"/>
        <end position="169"/>
    </location>
</feature>
<gene>
    <name evidence="2" type="ORF">Ahu01nite_082330</name>
</gene>
<feature type="transmembrane region" description="Helical" evidence="1">
    <location>
        <begin position="125"/>
        <end position="143"/>
    </location>
</feature>
<reference evidence="2 3" key="1">
    <citation type="submission" date="2021-01" db="EMBL/GenBank/DDBJ databases">
        <title>Whole genome shotgun sequence of Actinoplanes humidus NBRC 14915.</title>
        <authorList>
            <person name="Komaki H."/>
            <person name="Tamura T."/>
        </authorList>
    </citation>
    <scope>NUCLEOTIDE SEQUENCE [LARGE SCALE GENOMIC DNA]</scope>
    <source>
        <strain evidence="2 3">NBRC 14915</strain>
    </source>
</reference>
<protein>
    <submittedName>
        <fullName evidence="2">Membrane protein</fullName>
    </submittedName>
</protein>
<name>A0ABQ4A2P9_9ACTN</name>
<dbReference type="Proteomes" id="UP000603200">
    <property type="component" value="Unassembled WGS sequence"/>
</dbReference>
<keyword evidence="1" id="KW-0812">Transmembrane</keyword>
<proteinExistence type="predicted"/>
<keyword evidence="1" id="KW-0472">Membrane</keyword>
<comment type="caution">
    <text evidence="2">The sequence shown here is derived from an EMBL/GenBank/DDBJ whole genome shotgun (WGS) entry which is preliminary data.</text>
</comment>
<evidence type="ECO:0000313" key="2">
    <source>
        <dbReference type="EMBL" id="GIE25131.1"/>
    </source>
</evidence>
<evidence type="ECO:0000313" key="3">
    <source>
        <dbReference type="Proteomes" id="UP000603200"/>
    </source>
</evidence>
<keyword evidence="1" id="KW-1133">Transmembrane helix</keyword>
<sequence length="372" mass="40824">MKAVGCGLMGFGIGIGPSWARVRVSTRGVGMSAGPRLARVHISNRGIGVSTGVGPFSAWTNARYPRLNRITVGGSSGTRYLSEPMYNPHAVEMADVTGLDALALTPTGSDDLVIQLNAADKFPKWTLLAVLSVMLLTFGIIDLTDDGMATHLIMLVLAALSIALTVFLYRKESVEHLVPVEYKLEGRIPIWAAEMERTWVSLRQLGGAWRIVESGRVQTLHQHKTNAGASHLIRRVGTSFSTDQPKVLVANITVPSVRSGHTTLYFLPDRVLVRTGRRWTDVGYQHLQVDGHPQRFIEEESPPRDAQQVGTTWKYVNKKGGPDRRFNNNRQLPIMLYGRVTLSSPHGLSWILDLSVTAVADSLASCLNSRPN</sequence>
<evidence type="ECO:0000256" key="1">
    <source>
        <dbReference type="SAM" id="Phobius"/>
    </source>
</evidence>
<accession>A0ABQ4A2P9</accession>
<keyword evidence="3" id="KW-1185">Reference proteome</keyword>